<name>A0A1I8ALN2_9BILA</name>
<proteinExistence type="predicted"/>
<dbReference type="WBParaSite" id="L893_g7059.t1">
    <property type="protein sequence ID" value="L893_g7059.t1"/>
    <property type="gene ID" value="L893_g7059"/>
</dbReference>
<evidence type="ECO:0000313" key="6">
    <source>
        <dbReference type="WBParaSite" id="L893_g7059.t1"/>
    </source>
</evidence>
<evidence type="ECO:0000259" key="4">
    <source>
        <dbReference type="SMART" id="SM01088"/>
    </source>
</evidence>
<feature type="region of interest" description="Disordered" evidence="2">
    <location>
        <begin position="187"/>
        <end position="371"/>
    </location>
</feature>
<keyword evidence="5" id="KW-1185">Reference proteome</keyword>
<keyword evidence="3" id="KW-1133">Transmembrane helix</keyword>
<evidence type="ECO:0000256" key="3">
    <source>
        <dbReference type="SAM" id="Phobius"/>
    </source>
</evidence>
<dbReference type="InterPro" id="IPR008160">
    <property type="entry name" value="Collagen"/>
</dbReference>
<dbReference type="GO" id="GO:0042302">
    <property type="term" value="F:structural constituent of cuticle"/>
    <property type="evidence" value="ECO:0007669"/>
    <property type="project" value="InterPro"/>
</dbReference>
<dbReference type="AlphaFoldDB" id="A0A1I8ALN2"/>
<evidence type="ECO:0000256" key="1">
    <source>
        <dbReference type="ARBA" id="ARBA00022737"/>
    </source>
</evidence>
<feature type="compositionally biased region" description="Pro residues" evidence="2">
    <location>
        <begin position="293"/>
        <end position="311"/>
    </location>
</feature>
<dbReference type="InterPro" id="IPR002486">
    <property type="entry name" value="Col_cuticle_N"/>
</dbReference>
<dbReference type="SMART" id="SM01088">
    <property type="entry name" value="Col_cuticle_N"/>
    <property type="match status" value="1"/>
</dbReference>
<reference evidence="6" key="1">
    <citation type="submission" date="2016-11" db="UniProtKB">
        <authorList>
            <consortium name="WormBaseParasite"/>
        </authorList>
    </citation>
    <scope>IDENTIFICATION</scope>
</reference>
<dbReference type="Proteomes" id="UP000095287">
    <property type="component" value="Unplaced"/>
</dbReference>
<dbReference type="PANTHER" id="PTHR24637:SF315">
    <property type="entry name" value="CUTICLE COLLAGEN 40"/>
    <property type="match status" value="1"/>
</dbReference>
<evidence type="ECO:0000256" key="2">
    <source>
        <dbReference type="SAM" id="MobiDB-lite"/>
    </source>
</evidence>
<protein>
    <submittedName>
        <fullName evidence="6">Col_cuticle_N domain-containing protein</fullName>
    </submittedName>
</protein>
<keyword evidence="1" id="KW-0677">Repeat</keyword>
<sequence>MHLESSGAGKRCVYDNAPSNPVSCATDVRSGKKWFKARPEAPVSGVYRHRTAPTDHQSFAAMEDPKKQLHEAESFKRLAFFGVCVSTVATITAIVAVPMLYNYMQSVQSTLQVEVDFCRHRTTGLLDAFAVFQPSNGGRLKRHAYRRAFGSTSYDGSDAGVAGEVQTGSAAPQGSCCSCGVGEAGPPGPAGPDGQDGHDGAPGNDGAPGPDAPPGHIPSEEDFCFTCPPGPAGPAGNAGPKGPNGNPGPNGQDGAPGAAGQPGQEGPAGPKGDSGAPGQAGAPGAPGQVIEKPGPPGPPGPSGAPGAPGPDGPAGNDGQPGQAGPQGPAGDAGKDGPAGQNGEPGSQGIAGEEGAKGGCDHCPLPRTAPGY</sequence>
<keyword evidence="3" id="KW-0472">Membrane</keyword>
<dbReference type="Pfam" id="PF01391">
    <property type="entry name" value="Collagen"/>
    <property type="match status" value="2"/>
</dbReference>
<keyword evidence="3" id="KW-0812">Transmembrane</keyword>
<feature type="transmembrane region" description="Helical" evidence="3">
    <location>
        <begin position="78"/>
        <end position="101"/>
    </location>
</feature>
<organism evidence="5 6">
    <name type="scientific">Steinernema glaseri</name>
    <dbReference type="NCBI Taxonomy" id="37863"/>
    <lineage>
        <taxon>Eukaryota</taxon>
        <taxon>Metazoa</taxon>
        <taxon>Ecdysozoa</taxon>
        <taxon>Nematoda</taxon>
        <taxon>Chromadorea</taxon>
        <taxon>Rhabditida</taxon>
        <taxon>Tylenchina</taxon>
        <taxon>Panagrolaimomorpha</taxon>
        <taxon>Strongyloidoidea</taxon>
        <taxon>Steinernematidae</taxon>
        <taxon>Steinernema</taxon>
    </lineage>
</organism>
<dbReference type="PANTHER" id="PTHR24637">
    <property type="entry name" value="COLLAGEN"/>
    <property type="match status" value="1"/>
</dbReference>
<feature type="compositionally biased region" description="Low complexity" evidence="2">
    <location>
        <begin position="313"/>
        <end position="340"/>
    </location>
</feature>
<dbReference type="Pfam" id="PF01484">
    <property type="entry name" value="Col_cuticle_N"/>
    <property type="match status" value="1"/>
</dbReference>
<evidence type="ECO:0000313" key="5">
    <source>
        <dbReference type="Proteomes" id="UP000095287"/>
    </source>
</evidence>
<accession>A0A1I8ALN2</accession>
<feature type="compositionally biased region" description="Low complexity" evidence="2">
    <location>
        <begin position="234"/>
        <end position="288"/>
    </location>
</feature>
<feature type="domain" description="Nematode cuticle collagen N-terminal" evidence="4">
    <location>
        <begin position="77"/>
        <end position="129"/>
    </location>
</feature>